<gene>
    <name evidence="2" type="ORF">GEV02_16340</name>
</gene>
<sequence length="297" mass="31569">MTISHILLRAGVLACLSGVASAQMPSPDWALRLPQKDQVAFKGVLNLDGAGQGPGTMLYPAPGVAGLLVAIATHSALVNSSRNDEKSKIEIEADKVLLPYQGILTGYGHRELLASALPQTAFGHDRKVIGAEEAGGAGWVVESTPVFYMTQDQSALVLENQVQIYKPGAAPKQPSYQNMVRVVSQVREHGDLSAYWHDNLGQELKTESASLMAMSLDIALGQAAEAAAAPPSAFRTFRYRQGKQEVVERAQLVNEQCGRSLLKTLRGWLMSVPLLNRGAAPASSACETAGKVKPAAG</sequence>
<reference evidence="2 3" key="1">
    <citation type="submission" date="2019-10" db="EMBL/GenBank/DDBJ databases">
        <title>Two novel species isolated from a subtropical stream in China.</title>
        <authorList>
            <person name="Lu H."/>
        </authorList>
    </citation>
    <scope>NUCLEOTIDE SEQUENCE [LARGE SCALE GENOMIC DNA]</scope>
    <source>
        <strain evidence="2 3">FT29W</strain>
    </source>
</reference>
<evidence type="ECO:0000313" key="3">
    <source>
        <dbReference type="Proteomes" id="UP000440498"/>
    </source>
</evidence>
<dbReference type="RefSeq" id="WP_152839002.1">
    <property type="nucleotide sequence ID" value="NZ_WHUG01000006.1"/>
</dbReference>
<accession>A0A6A7N4B0</accession>
<keyword evidence="1" id="KW-0732">Signal</keyword>
<protein>
    <submittedName>
        <fullName evidence="2">Uncharacterized protein</fullName>
    </submittedName>
</protein>
<feature type="chain" id="PRO_5025539324" evidence="1">
    <location>
        <begin position="23"/>
        <end position="297"/>
    </location>
</feature>
<feature type="signal peptide" evidence="1">
    <location>
        <begin position="1"/>
        <end position="22"/>
    </location>
</feature>
<comment type="caution">
    <text evidence="2">The sequence shown here is derived from an EMBL/GenBank/DDBJ whole genome shotgun (WGS) entry which is preliminary data.</text>
</comment>
<evidence type="ECO:0000256" key="1">
    <source>
        <dbReference type="SAM" id="SignalP"/>
    </source>
</evidence>
<proteinExistence type="predicted"/>
<dbReference type="AlphaFoldDB" id="A0A6A7N4B0"/>
<name>A0A6A7N4B0_9BURK</name>
<keyword evidence="3" id="KW-1185">Reference proteome</keyword>
<dbReference type="EMBL" id="WHUG01000006">
    <property type="protein sequence ID" value="MQA39721.1"/>
    <property type="molecule type" value="Genomic_DNA"/>
</dbReference>
<dbReference type="Proteomes" id="UP000440498">
    <property type="component" value="Unassembled WGS sequence"/>
</dbReference>
<organism evidence="2 3">
    <name type="scientific">Rugamonas aquatica</name>
    <dbReference type="NCBI Taxonomy" id="2743357"/>
    <lineage>
        <taxon>Bacteria</taxon>
        <taxon>Pseudomonadati</taxon>
        <taxon>Pseudomonadota</taxon>
        <taxon>Betaproteobacteria</taxon>
        <taxon>Burkholderiales</taxon>
        <taxon>Oxalobacteraceae</taxon>
        <taxon>Telluria group</taxon>
        <taxon>Rugamonas</taxon>
    </lineage>
</organism>
<evidence type="ECO:0000313" key="2">
    <source>
        <dbReference type="EMBL" id="MQA39721.1"/>
    </source>
</evidence>